<proteinExistence type="predicted"/>
<dbReference type="SMART" id="SM00347">
    <property type="entry name" value="HTH_MARR"/>
    <property type="match status" value="1"/>
</dbReference>
<keyword evidence="1" id="KW-0805">Transcription regulation</keyword>
<keyword evidence="3" id="KW-0804">Transcription</keyword>
<reference evidence="6" key="1">
    <citation type="journal article" date="2019" name="Int. J. Syst. Evol. Microbiol.">
        <title>The Global Catalogue of Microorganisms (GCM) 10K type strain sequencing project: providing services to taxonomists for standard genome sequencing and annotation.</title>
        <authorList>
            <consortium name="The Broad Institute Genomics Platform"/>
            <consortium name="The Broad Institute Genome Sequencing Center for Infectious Disease"/>
            <person name="Wu L."/>
            <person name="Ma J."/>
        </authorList>
    </citation>
    <scope>NUCLEOTIDE SEQUENCE [LARGE SCALE GENOMIC DNA]</scope>
    <source>
        <strain evidence="6">IBRC-M 10906</strain>
    </source>
</reference>
<dbReference type="Proteomes" id="UP001597478">
    <property type="component" value="Unassembled WGS sequence"/>
</dbReference>
<dbReference type="PROSITE" id="PS50995">
    <property type="entry name" value="HTH_MARR_2"/>
    <property type="match status" value="1"/>
</dbReference>
<protein>
    <submittedName>
        <fullName evidence="5">MarR family winged helix-turn-helix transcriptional regulator</fullName>
    </submittedName>
</protein>
<dbReference type="PANTHER" id="PTHR33164">
    <property type="entry name" value="TRANSCRIPTIONAL REGULATOR, MARR FAMILY"/>
    <property type="match status" value="1"/>
</dbReference>
<organism evidence="5 6">
    <name type="scientific">Prauserella oleivorans</name>
    <dbReference type="NCBI Taxonomy" id="1478153"/>
    <lineage>
        <taxon>Bacteria</taxon>
        <taxon>Bacillati</taxon>
        <taxon>Actinomycetota</taxon>
        <taxon>Actinomycetes</taxon>
        <taxon>Pseudonocardiales</taxon>
        <taxon>Pseudonocardiaceae</taxon>
        <taxon>Prauserella</taxon>
    </lineage>
</organism>
<dbReference type="InterPro" id="IPR023187">
    <property type="entry name" value="Tscrpt_reg_MarR-type_CS"/>
</dbReference>
<dbReference type="PROSITE" id="PS01117">
    <property type="entry name" value="HTH_MARR_1"/>
    <property type="match status" value="1"/>
</dbReference>
<evidence type="ECO:0000313" key="5">
    <source>
        <dbReference type="EMBL" id="MFD2800304.1"/>
    </source>
</evidence>
<keyword evidence="2" id="KW-0238">DNA-binding</keyword>
<dbReference type="InterPro" id="IPR039422">
    <property type="entry name" value="MarR/SlyA-like"/>
</dbReference>
<gene>
    <name evidence="5" type="ORF">ACFS2C_12955</name>
</gene>
<evidence type="ECO:0000313" key="6">
    <source>
        <dbReference type="Proteomes" id="UP001597478"/>
    </source>
</evidence>
<dbReference type="EMBL" id="JBHUOF010000014">
    <property type="protein sequence ID" value="MFD2800304.1"/>
    <property type="molecule type" value="Genomic_DNA"/>
</dbReference>
<sequence>MGQPGDADLVHELVSTLGPFSRFLRRVVSASFPEPAISGAQADLLRTVQRRPGIAVNAAAEWLQVAPNTVSTLAGALEAEGYLERRRSDDDRRSIGLHLTSQADELLERWGEHRARIVAAALAELDPLERHVLVGALPVIRKLQKTLEAQASR</sequence>
<dbReference type="Pfam" id="PF12802">
    <property type="entry name" value="MarR_2"/>
    <property type="match status" value="1"/>
</dbReference>
<evidence type="ECO:0000259" key="4">
    <source>
        <dbReference type="PROSITE" id="PS50995"/>
    </source>
</evidence>
<dbReference type="InterPro" id="IPR000835">
    <property type="entry name" value="HTH_MarR-typ"/>
</dbReference>
<dbReference type="PANTHER" id="PTHR33164:SF103">
    <property type="entry name" value="REGULATORY PROTEIN MARR"/>
    <property type="match status" value="1"/>
</dbReference>
<keyword evidence="6" id="KW-1185">Reference proteome</keyword>
<evidence type="ECO:0000256" key="2">
    <source>
        <dbReference type="ARBA" id="ARBA00023125"/>
    </source>
</evidence>
<dbReference type="InterPro" id="IPR036388">
    <property type="entry name" value="WH-like_DNA-bd_sf"/>
</dbReference>
<dbReference type="InterPro" id="IPR036390">
    <property type="entry name" value="WH_DNA-bd_sf"/>
</dbReference>
<name>A0ABW5W8L0_9PSEU</name>
<feature type="domain" description="HTH marR-type" evidence="4">
    <location>
        <begin position="10"/>
        <end position="142"/>
    </location>
</feature>
<accession>A0ABW5W8L0</accession>
<dbReference type="SUPFAM" id="SSF46785">
    <property type="entry name" value="Winged helix' DNA-binding domain"/>
    <property type="match status" value="1"/>
</dbReference>
<evidence type="ECO:0000256" key="1">
    <source>
        <dbReference type="ARBA" id="ARBA00023015"/>
    </source>
</evidence>
<comment type="caution">
    <text evidence="5">The sequence shown here is derived from an EMBL/GenBank/DDBJ whole genome shotgun (WGS) entry which is preliminary data.</text>
</comment>
<evidence type="ECO:0000256" key="3">
    <source>
        <dbReference type="ARBA" id="ARBA00023163"/>
    </source>
</evidence>
<dbReference type="Gene3D" id="1.10.10.10">
    <property type="entry name" value="Winged helix-like DNA-binding domain superfamily/Winged helix DNA-binding domain"/>
    <property type="match status" value="1"/>
</dbReference>
<dbReference type="RefSeq" id="WP_377388413.1">
    <property type="nucleotide sequence ID" value="NZ_JBHSAN010000012.1"/>
</dbReference>